<evidence type="ECO:0000256" key="2">
    <source>
        <dbReference type="ARBA" id="ARBA00012247"/>
    </source>
</evidence>
<gene>
    <name evidence="9" type="ORF">STAS_08482</name>
</gene>
<keyword evidence="5" id="KW-0378">Hydrolase</keyword>
<evidence type="ECO:0000256" key="5">
    <source>
        <dbReference type="ARBA" id="ARBA00022801"/>
    </source>
</evidence>
<dbReference type="GO" id="GO:0008889">
    <property type="term" value="F:glycerophosphodiester phosphodiesterase activity"/>
    <property type="evidence" value="ECO:0007669"/>
    <property type="project" value="UniProtKB-EC"/>
</dbReference>
<dbReference type="InterPro" id="IPR030395">
    <property type="entry name" value="GP_PDE_dom"/>
</dbReference>
<evidence type="ECO:0000256" key="7">
    <source>
        <dbReference type="ARBA" id="ARBA00047512"/>
    </source>
</evidence>
<feature type="domain" description="GP-PDE" evidence="8">
    <location>
        <begin position="373"/>
        <end position="714"/>
    </location>
</feature>
<evidence type="ECO:0000313" key="9">
    <source>
        <dbReference type="EMBL" id="GER32420.1"/>
    </source>
</evidence>
<comment type="caution">
    <text evidence="9">The sequence shown here is derived from an EMBL/GenBank/DDBJ whole genome shotgun (WGS) entry which is preliminary data.</text>
</comment>
<dbReference type="PROSITE" id="PS51704">
    <property type="entry name" value="GP_PDE"/>
    <property type="match status" value="2"/>
</dbReference>
<dbReference type="PANTHER" id="PTHR43620:SF7">
    <property type="entry name" value="GLYCEROPHOSPHODIESTER PHOSPHODIESTERASE GDPD5-RELATED"/>
    <property type="match status" value="1"/>
</dbReference>
<dbReference type="OrthoDB" id="1058301at2759"/>
<dbReference type="Gene3D" id="3.20.20.190">
    <property type="entry name" value="Phosphatidylinositol (PI) phosphodiesterase"/>
    <property type="match status" value="2"/>
</dbReference>
<reference evidence="10" key="1">
    <citation type="journal article" date="2019" name="Curr. Biol.">
        <title>Genome Sequence of Striga asiatica Provides Insight into the Evolution of Plant Parasitism.</title>
        <authorList>
            <person name="Yoshida S."/>
            <person name="Kim S."/>
            <person name="Wafula E.K."/>
            <person name="Tanskanen J."/>
            <person name="Kim Y.M."/>
            <person name="Honaas L."/>
            <person name="Yang Z."/>
            <person name="Spallek T."/>
            <person name="Conn C.E."/>
            <person name="Ichihashi Y."/>
            <person name="Cheong K."/>
            <person name="Cui S."/>
            <person name="Der J.P."/>
            <person name="Gundlach H."/>
            <person name="Jiao Y."/>
            <person name="Hori C."/>
            <person name="Ishida J.K."/>
            <person name="Kasahara H."/>
            <person name="Kiba T."/>
            <person name="Kim M.S."/>
            <person name="Koo N."/>
            <person name="Laohavisit A."/>
            <person name="Lee Y.H."/>
            <person name="Lumba S."/>
            <person name="McCourt P."/>
            <person name="Mortimer J.C."/>
            <person name="Mutuku J.M."/>
            <person name="Nomura T."/>
            <person name="Sasaki-Sekimoto Y."/>
            <person name="Seto Y."/>
            <person name="Wang Y."/>
            <person name="Wakatake T."/>
            <person name="Sakakibara H."/>
            <person name="Demura T."/>
            <person name="Yamaguchi S."/>
            <person name="Yoneyama K."/>
            <person name="Manabe R.I."/>
            <person name="Nelson D.C."/>
            <person name="Schulman A.H."/>
            <person name="Timko M.P."/>
            <person name="dePamphilis C.W."/>
            <person name="Choi D."/>
            <person name="Shirasu K."/>
        </authorList>
    </citation>
    <scope>NUCLEOTIDE SEQUENCE [LARGE SCALE GENOMIC DNA]</scope>
    <source>
        <strain evidence="10">cv. UVA1</strain>
    </source>
</reference>
<dbReference type="FunFam" id="3.20.20.190:FF:000013">
    <property type="entry name" value="Glycerophosphodiester phosphodiesterase GDPDL3"/>
    <property type="match status" value="1"/>
</dbReference>
<evidence type="ECO:0000256" key="6">
    <source>
        <dbReference type="ARBA" id="ARBA00023180"/>
    </source>
</evidence>
<keyword evidence="6" id="KW-0325">Glycoprotein</keyword>
<accession>A0A5A7PHZ7</accession>
<dbReference type="EC" id="3.1.4.46" evidence="2"/>
<dbReference type="Pfam" id="PF03009">
    <property type="entry name" value="GDPD"/>
    <property type="match status" value="2"/>
</dbReference>
<evidence type="ECO:0000259" key="8">
    <source>
        <dbReference type="PROSITE" id="PS51704"/>
    </source>
</evidence>
<evidence type="ECO:0000256" key="4">
    <source>
        <dbReference type="ARBA" id="ARBA00022798"/>
    </source>
</evidence>
<keyword evidence="10" id="KW-1185">Reference proteome</keyword>
<dbReference type="GO" id="GO:0006629">
    <property type="term" value="P:lipid metabolic process"/>
    <property type="evidence" value="ECO:0007669"/>
    <property type="project" value="InterPro"/>
</dbReference>
<keyword evidence="3" id="KW-0732">Signal</keyword>
<dbReference type="EMBL" id="BKCP01004605">
    <property type="protein sequence ID" value="GER32420.1"/>
    <property type="molecule type" value="Genomic_DNA"/>
</dbReference>
<keyword evidence="4" id="KW-0319">Glycerol metabolism</keyword>
<evidence type="ECO:0000313" key="10">
    <source>
        <dbReference type="Proteomes" id="UP000325081"/>
    </source>
</evidence>
<dbReference type="CDD" id="cd08604">
    <property type="entry name" value="GDPD_SHV3_repeat_2"/>
    <property type="match status" value="1"/>
</dbReference>
<protein>
    <recommendedName>
        <fullName evidence="2">glycerophosphodiester phosphodiesterase</fullName>
        <ecNumber evidence="2">3.1.4.46</ecNumber>
    </recommendedName>
</protein>
<comment type="similarity">
    <text evidence="1">Belongs to the glycerophosphoryl diester phosphodiesterase family.</text>
</comment>
<dbReference type="InterPro" id="IPR017946">
    <property type="entry name" value="PLC-like_Pdiesterase_TIM-brl"/>
</dbReference>
<dbReference type="FunFam" id="3.20.20.190:FF:000011">
    <property type="entry name" value="Glycerophosphodiester phosphodiesterase GDPDL3"/>
    <property type="match status" value="1"/>
</dbReference>
<dbReference type="CDD" id="cd08603">
    <property type="entry name" value="GDPD_SHV3_repeat_1"/>
    <property type="match status" value="1"/>
</dbReference>
<evidence type="ECO:0000256" key="3">
    <source>
        <dbReference type="ARBA" id="ARBA00022729"/>
    </source>
</evidence>
<feature type="domain" description="GP-PDE" evidence="8">
    <location>
        <begin position="57"/>
        <end position="357"/>
    </location>
</feature>
<dbReference type="PANTHER" id="PTHR43620">
    <property type="entry name" value="GLYCEROPHOSPHORYL DIESTER PHOSPHODIESTERASE"/>
    <property type="match status" value="1"/>
</dbReference>
<dbReference type="Proteomes" id="UP000325081">
    <property type="component" value="Unassembled WGS sequence"/>
</dbReference>
<comment type="catalytic activity">
    <reaction evidence="7">
        <text>a sn-glycero-3-phosphodiester + H2O = an alcohol + sn-glycerol 3-phosphate + H(+)</text>
        <dbReference type="Rhea" id="RHEA:12969"/>
        <dbReference type="ChEBI" id="CHEBI:15377"/>
        <dbReference type="ChEBI" id="CHEBI:15378"/>
        <dbReference type="ChEBI" id="CHEBI:30879"/>
        <dbReference type="ChEBI" id="CHEBI:57597"/>
        <dbReference type="ChEBI" id="CHEBI:83408"/>
        <dbReference type="EC" id="3.1.4.46"/>
    </reaction>
</comment>
<dbReference type="SUPFAM" id="SSF51695">
    <property type="entry name" value="PLC-like phosphodiesterases"/>
    <property type="match status" value="2"/>
</dbReference>
<dbReference type="AlphaFoldDB" id="A0A5A7PHZ7"/>
<proteinExistence type="inferred from homology"/>
<dbReference type="GO" id="GO:0006071">
    <property type="term" value="P:glycerol metabolic process"/>
    <property type="evidence" value="ECO:0007669"/>
    <property type="project" value="UniProtKB-KW"/>
</dbReference>
<name>A0A5A7PHZ7_STRAF</name>
<evidence type="ECO:0000256" key="1">
    <source>
        <dbReference type="ARBA" id="ARBA00007277"/>
    </source>
</evidence>
<organism evidence="9 10">
    <name type="scientific">Striga asiatica</name>
    <name type="common">Asiatic witchweed</name>
    <name type="synonym">Buchnera asiatica</name>
    <dbReference type="NCBI Taxonomy" id="4170"/>
    <lineage>
        <taxon>Eukaryota</taxon>
        <taxon>Viridiplantae</taxon>
        <taxon>Streptophyta</taxon>
        <taxon>Embryophyta</taxon>
        <taxon>Tracheophyta</taxon>
        <taxon>Spermatophyta</taxon>
        <taxon>Magnoliopsida</taxon>
        <taxon>eudicotyledons</taxon>
        <taxon>Gunneridae</taxon>
        <taxon>Pentapetalae</taxon>
        <taxon>asterids</taxon>
        <taxon>lamiids</taxon>
        <taxon>Lamiales</taxon>
        <taxon>Orobanchaceae</taxon>
        <taxon>Buchnereae</taxon>
        <taxon>Striga</taxon>
    </lineage>
</organism>
<sequence length="817" mass="90238">MLLTSLFFQLHSFEMWKLWFICTLISLLCLSSSVAKVAAQGLKTRHSKWLTLSGKPPLVIARGGFSGVFPDSSSYAYQLAVETGLPNLHVWCDLQLTKDGRGICLPDVRLENASDIDSVYSDRRNTYSVDGVPLEGWFSMDFTLNDLQPVNLKQRIYSRAPNFDGTPMQILTPNDVISLAKPQGLWLSVPHDAFFSQHNLSMRSYIVSVSKRMVVNYISSPEVGFLRSITSRFRTSPTKLIFQFLGPDDIEPTTNQTYSLLIMNLKLIKEFATGILVPKNYIYPVDNSLYLQNYSSLVLDAHKAGLEVFASNFMNDAPLPYDYSYDPVSEYLSFVDNGQFSVDGVLSDFPITPSAAIDCFSHMGKNKTVQAELLIISSEGASGDYPGCTDKAYAKAVSDGVDILDCPVQMTNDGVPFCLGSINLRDKTNAAESNFSNMATTNSDLNIRDGIFAYNLSWSQIQMLKPWGHISHFELRHVNLLSAEISVHPVITRSSAGIDCIEVDNAAISNPFSKFTLFRNPRARNDGNLMHLSDFLEFSKNTSSVSGVLISIENAAYLAEKQGLDVTRAVLDALAKAGYNNQTAKKVMIKSSDSAVLSKFKYSGKYELVYLVDEDVRDILNSTILEIKRIANSVVISKKSVFPSDHLFLTGETTIVPKLQAFKLPVYVQYFRNEFVSQPWDFFSDPYVEINTHVFYMGINGVITDYPGTASKFRRNRCLGYESPPPYMSPVQPGGLIPLMATTFLPPAQPPNPILTENDVVEPPLPPVVQRPPTGGNLSGSVAPGPVRPANGQPAIIRSSKLGVFLAVLVSILCLSG</sequence>